<accession>A0A151I7P4</accession>
<evidence type="ECO:0000256" key="16">
    <source>
        <dbReference type="PIRSR" id="PIRSR634016-3"/>
    </source>
</evidence>
<dbReference type="InterPro" id="IPR042097">
    <property type="entry name" value="Aminopeptidase_N-like_N_sf"/>
</dbReference>
<dbReference type="GO" id="GO:0005615">
    <property type="term" value="C:extracellular space"/>
    <property type="evidence" value="ECO:0007669"/>
    <property type="project" value="TreeGrafter"/>
</dbReference>
<reference evidence="23 24" key="1">
    <citation type="submission" date="2016-03" db="EMBL/GenBank/DDBJ databases">
        <title>Cyphomyrmex costatus WGS genome.</title>
        <authorList>
            <person name="Nygaard S."/>
            <person name="Hu H."/>
            <person name="Boomsma J."/>
            <person name="Zhang G."/>
        </authorList>
    </citation>
    <scope>NUCLEOTIDE SEQUENCE [LARGE SCALE GENOMIC DNA]</scope>
    <source>
        <strain evidence="23">MS0001</strain>
        <tissue evidence="23">Whole body</tissue>
    </source>
</reference>
<feature type="domain" description="Aminopeptidase N-like N-terminal" evidence="22">
    <location>
        <begin position="39"/>
        <end position="228"/>
    </location>
</feature>
<evidence type="ECO:0000256" key="8">
    <source>
        <dbReference type="ARBA" id="ARBA00022729"/>
    </source>
</evidence>
<dbReference type="Proteomes" id="UP000078542">
    <property type="component" value="Unassembled WGS sequence"/>
</dbReference>
<proteinExistence type="inferred from homology"/>
<dbReference type="FunFam" id="1.10.390.10:FF:000013">
    <property type="entry name" value="Aminopeptidase N"/>
    <property type="match status" value="1"/>
</dbReference>
<name>A0A151I7P4_9HYME</name>
<dbReference type="PRINTS" id="PR00756">
    <property type="entry name" value="ALADIPTASE"/>
</dbReference>
<dbReference type="InterPro" id="IPR045357">
    <property type="entry name" value="Aminopeptidase_N-like_N"/>
</dbReference>
<evidence type="ECO:0000259" key="21">
    <source>
        <dbReference type="Pfam" id="PF11838"/>
    </source>
</evidence>
<evidence type="ECO:0000256" key="4">
    <source>
        <dbReference type="ARBA" id="ARBA00022475"/>
    </source>
</evidence>
<feature type="active site" description="Proton acceptor" evidence="15">
    <location>
        <position position="333"/>
    </location>
</feature>
<dbReference type="PANTHER" id="PTHR11533">
    <property type="entry name" value="PROTEASE M1 ZINC METALLOPROTEASE"/>
    <property type="match status" value="1"/>
</dbReference>
<keyword evidence="4" id="KW-1003">Cell membrane</keyword>
<evidence type="ECO:0000313" key="23">
    <source>
        <dbReference type="EMBL" id="KYM94195.1"/>
    </source>
</evidence>
<feature type="binding site" evidence="16">
    <location>
        <position position="332"/>
    </location>
    <ligand>
        <name>Zn(2+)</name>
        <dbReference type="ChEBI" id="CHEBI:29105"/>
        <note>catalytic</note>
    </ligand>
</feature>
<dbReference type="GO" id="GO:0098552">
    <property type="term" value="C:side of membrane"/>
    <property type="evidence" value="ECO:0007669"/>
    <property type="project" value="UniProtKB-KW"/>
</dbReference>
<evidence type="ECO:0000256" key="9">
    <source>
        <dbReference type="ARBA" id="ARBA00022801"/>
    </source>
</evidence>
<dbReference type="GO" id="GO:0006508">
    <property type="term" value="P:proteolysis"/>
    <property type="evidence" value="ECO:0007669"/>
    <property type="project" value="UniProtKB-KW"/>
</dbReference>
<comment type="cofactor">
    <cofactor evidence="16 18">
        <name>Zn(2+)</name>
        <dbReference type="ChEBI" id="CHEBI:29105"/>
    </cofactor>
    <text evidence="16 18">Binds 1 zinc ion per subunit.</text>
</comment>
<dbReference type="GO" id="GO:0005737">
    <property type="term" value="C:cytoplasm"/>
    <property type="evidence" value="ECO:0007669"/>
    <property type="project" value="TreeGrafter"/>
</dbReference>
<evidence type="ECO:0000256" key="7">
    <source>
        <dbReference type="ARBA" id="ARBA00022723"/>
    </source>
</evidence>
<keyword evidence="3 18" id="KW-0031">Aminopeptidase</keyword>
<feature type="binding site" evidence="16">
    <location>
        <position position="355"/>
    </location>
    <ligand>
        <name>Zn(2+)</name>
        <dbReference type="ChEBI" id="CHEBI:29105"/>
        <note>catalytic</note>
    </ligand>
</feature>
<dbReference type="Pfam" id="PF01433">
    <property type="entry name" value="Peptidase_M1"/>
    <property type="match status" value="1"/>
</dbReference>
<dbReference type="GO" id="GO:0005886">
    <property type="term" value="C:plasma membrane"/>
    <property type="evidence" value="ECO:0007669"/>
    <property type="project" value="UniProtKB-SubCell"/>
</dbReference>
<feature type="signal peptide" evidence="19">
    <location>
        <begin position="1"/>
        <end position="21"/>
    </location>
</feature>
<evidence type="ECO:0000256" key="1">
    <source>
        <dbReference type="ARBA" id="ARBA00004609"/>
    </source>
</evidence>
<evidence type="ECO:0000313" key="24">
    <source>
        <dbReference type="Proteomes" id="UP000078542"/>
    </source>
</evidence>
<dbReference type="GO" id="GO:0043171">
    <property type="term" value="P:peptide catabolic process"/>
    <property type="evidence" value="ECO:0007669"/>
    <property type="project" value="TreeGrafter"/>
</dbReference>
<keyword evidence="6 18" id="KW-0645">Protease</keyword>
<gene>
    <name evidence="23" type="ORF">ALC62_15150</name>
</gene>
<dbReference type="InterPro" id="IPR034016">
    <property type="entry name" value="M1_APN-typ"/>
</dbReference>
<dbReference type="CDD" id="cd09601">
    <property type="entry name" value="M1_APN-Q_like"/>
    <property type="match status" value="1"/>
</dbReference>
<feature type="domain" description="Peptidase M1 membrane alanine aminopeptidase" evidence="20">
    <location>
        <begin position="261"/>
        <end position="484"/>
    </location>
</feature>
<dbReference type="Gene3D" id="2.60.40.1910">
    <property type="match status" value="1"/>
</dbReference>
<evidence type="ECO:0000259" key="22">
    <source>
        <dbReference type="Pfam" id="PF17900"/>
    </source>
</evidence>
<keyword evidence="14" id="KW-0449">Lipoprotein</keyword>
<dbReference type="SUPFAM" id="SSF63737">
    <property type="entry name" value="Leukotriene A4 hydrolase N-terminal domain"/>
    <property type="match status" value="1"/>
</dbReference>
<organism evidence="23 24">
    <name type="scientific">Cyphomyrmex costatus</name>
    <dbReference type="NCBI Taxonomy" id="456900"/>
    <lineage>
        <taxon>Eukaryota</taxon>
        <taxon>Metazoa</taxon>
        <taxon>Ecdysozoa</taxon>
        <taxon>Arthropoda</taxon>
        <taxon>Hexapoda</taxon>
        <taxon>Insecta</taxon>
        <taxon>Pterygota</taxon>
        <taxon>Neoptera</taxon>
        <taxon>Endopterygota</taxon>
        <taxon>Hymenoptera</taxon>
        <taxon>Apocrita</taxon>
        <taxon>Aculeata</taxon>
        <taxon>Formicoidea</taxon>
        <taxon>Formicidae</taxon>
        <taxon>Myrmicinae</taxon>
        <taxon>Cyphomyrmex</taxon>
    </lineage>
</organism>
<evidence type="ECO:0000256" key="19">
    <source>
        <dbReference type="SAM" id="SignalP"/>
    </source>
</evidence>
<dbReference type="GO" id="GO:0070006">
    <property type="term" value="F:metalloaminopeptidase activity"/>
    <property type="evidence" value="ECO:0007669"/>
    <property type="project" value="TreeGrafter"/>
</dbReference>
<evidence type="ECO:0000256" key="6">
    <source>
        <dbReference type="ARBA" id="ARBA00022670"/>
    </source>
</evidence>
<keyword evidence="10 16" id="KW-0862">Zinc</keyword>
<evidence type="ECO:0000256" key="13">
    <source>
        <dbReference type="ARBA" id="ARBA00023180"/>
    </source>
</evidence>
<dbReference type="InterPro" id="IPR027268">
    <property type="entry name" value="Peptidase_M4/M1_CTD_sf"/>
</dbReference>
<protein>
    <recommendedName>
        <fullName evidence="18">Aminopeptidase</fullName>
        <ecNumber evidence="18">3.4.11.-</ecNumber>
    </recommendedName>
</protein>
<keyword evidence="7 16" id="KW-0479">Metal-binding</keyword>
<dbReference type="FunFam" id="2.60.40.1910:FF:000008">
    <property type="entry name" value="Aminopeptidase"/>
    <property type="match status" value="1"/>
</dbReference>
<dbReference type="PANTHER" id="PTHR11533:SF290">
    <property type="entry name" value="AMINOPEPTIDASE"/>
    <property type="match status" value="1"/>
</dbReference>
<feature type="site" description="Transition state stabilizer" evidence="17">
    <location>
        <position position="417"/>
    </location>
</feature>
<keyword evidence="24" id="KW-1185">Reference proteome</keyword>
<dbReference type="SUPFAM" id="SSF55486">
    <property type="entry name" value="Metalloproteases ('zincins'), catalytic domain"/>
    <property type="match status" value="1"/>
</dbReference>
<evidence type="ECO:0000256" key="3">
    <source>
        <dbReference type="ARBA" id="ARBA00022438"/>
    </source>
</evidence>
<dbReference type="AlphaFoldDB" id="A0A151I7P4"/>
<evidence type="ECO:0000256" key="15">
    <source>
        <dbReference type="PIRSR" id="PIRSR634016-1"/>
    </source>
</evidence>
<keyword evidence="8 19" id="KW-0732">Signal</keyword>
<dbReference type="STRING" id="456900.A0A151I7P4"/>
<evidence type="ECO:0000256" key="12">
    <source>
        <dbReference type="ARBA" id="ARBA00023136"/>
    </source>
</evidence>
<keyword evidence="13" id="KW-0325">Glycoprotein</keyword>
<dbReference type="GO" id="GO:0008270">
    <property type="term" value="F:zinc ion binding"/>
    <property type="evidence" value="ECO:0007669"/>
    <property type="project" value="UniProtKB-UniRule"/>
</dbReference>
<dbReference type="InterPro" id="IPR001930">
    <property type="entry name" value="Peptidase_M1"/>
</dbReference>
<feature type="binding site" evidence="16">
    <location>
        <position position="336"/>
    </location>
    <ligand>
        <name>Zn(2+)</name>
        <dbReference type="ChEBI" id="CHEBI:29105"/>
        <note>catalytic</note>
    </ligand>
</feature>
<feature type="domain" description="ERAP1-like C-terminal" evidence="21">
    <location>
        <begin position="562"/>
        <end position="829"/>
    </location>
</feature>
<dbReference type="Gene3D" id="1.10.390.10">
    <property type="entry name" value="Neutral Protease Domain 2"/>
    <property type="match status" value="1"/>
</dbReference>
<evidence type="ECO:0000256" key="2">
    <source>
        <dbReference type="ARBA" id="ARBA00010136"/>
    </source>
</evidence>
<dbReference type="EMBL" id="KQ978397">
    <property type="protein sequence ID" value="KYM94195.1"/>
    <property type="molecule type" value="Genomic_DNA"/>
</dbReference>
<keyword evidence="12" id="KW-0472">Membrane</keyword>
<dbReference type="Gene3D" id="1.25.50.20">
    <property type="match status" value="1"/>
</dbReference>
<comment type="similarity">
    <text evidence="2 18">Belongs to the peptidase M1 family.</text>
</comment>
<comment type="subcellular location">
    <subcellularLocation>
        <location evidence="1">Cell membrane</location>
        <topology evidence="1">Lipid-anchor</topology>
        <topology evidence="1">GPI-anchor</topology>
    </subcellularLocation>
</comment>
<dbReference type="Pfam" id="PF11838">
    <property type="entry name" value="ERAP1_C"/>
    <property type="match status" value="1"/>
</dbReference>
<keyword evidence="11 18" id="KW-0482">Metalloprotease</keyword>
<dbReference type="Gene3D" id="2.60.40.1730">
    <property type="entry name" value="tricorn interacting facor f3 domain"/>
    <property type="match status" value="1"/>
</dbReference>
<sequence length="831" mass="97045">MEFPKLLLNIGLILVTRTVFCIDNNNVEIIDRLPNNTIPIHYNINLTPYLEEGNFTFYGESNTNIEIRYASLKINLHSRDLEINETATTLINDKDTVYKPMTHIQNNVTNILTLNFDVELSPGFYVLNMKFAGHLLEPISNQGGFLKFPINKENVTKWLATTYFEPNNAKRVFPCWDEPALKATFNISVKHDKKYGVLSNMPIREQFLEQDGMIRTHFDITPIMSTYIVAIVMFDFVSVSNANKTINMWCKSSLTSKIKFAHSIAEKIIEFLIQYTNSSLKVPKMDHVLIPNFLVGGMENWGLITYHESEITYDDNSDSVYQKTQAALIVAHELAHQWFGNLVTPSWWSYLWLSEGLAAFFETYIINEIFKDWRMKDFLAIYTIQQCFLKDISLLNSVTLKLGNILKAESIFSDEVYKKAPVLLRMLQNTITDEVFKKGLITYLNKYQFSTATPDDLWSAMQSALNESNIPHEDYRIKEVMDTWMNQERYPFVYVTRNYETGEVTISQSCVRHHSETDQATKWWIPITFATQSNPDFSNTVPRYWLRSDQNNISFTINPNDWIIVNLQQTGYYRVSYDTKNWQKLAHYLNSNEYTNIHVLNRAQIIFDSLAMIFADRINGYLFVHLINYLSQEREYAVWQSLFQMIELMPNIILLQEFSHIKIRLMQLLDKLLYYVGYVNNPNDDDVTVLTRLNALKWACALHHEECKKMTALKLSEYLADPKTHKISDEEEFMYCTGMMAANRTTWDKMLELYLNNDLKGEQAEKQILESLSCAEDPDIIINYLNILALNTSLFHDYEHSLAFEHIVKKHAHNDTIRDYVLKNFKIIKPR</sequence>
<keyword evidence="5" id="KW-0336">GPI-anchor</keyword>
<evidence type="ECO:0000259" key="20">
    <source>
        <dbReference type="Pfam" id="PF01433"/>
    </source>
</evidence>
<dbReference type="EC" id="3.4.11.-" evidence="18"/>
<dbReference type="GO" id="GO:0042277">
    <property type="term" value="F:peptide binding"/>
    <property type="evidence" value="ECO:0007669"/>
    <property type="project" value="TreeGrafter"/>
</dbReference>
<evidence type="ECO:0000256" key="11">
    <source>
        <dbReference type="ARBA" id="ARBA00023049"/>
    </source>
</evidence>
<evidence type="ECO:0000256" key="14">
    <source>
        <dbReference type="ARBA" id="ARBA00023288"/>
    </source>
</evidence>
<evidence type="ECO:0000256" key="18">
    <source>
        <dbReference type="RuleBase" id="RU364040"/>
    </source>
</evidence>
<evidence type="ECO:0000256" key="17">
    <source>
        <dbReference type="PIRSR" id="PIRSR634016-4"/>
    </source>
</evidence>
<evidence type="ECO:0000256" key="10">
    <source>
        <dbReference type="ARBA" id="ARBA00022833"/>
    </source>
</evidence>
<keyword evidence="9 18" id="KW-0378">Hydrolase</keyword>
<evidence type="ECO:0000256" key="5">
    <source>
        <dbReference type="ARBA" id="ARBA00022622"/>
    </source>
</evidence>
<dbReference type="InterPro" id="IPR014782">
    <property type="entry name" value="Peptidase_M1_dom"/>
</dbReference>
<dbReference type="Pfam" id="PF17900">
    <property type="entry name" value="Peptidase_M1_N"/>
    <property type="match status" value="1"/>
</dbReference>
<feature type="chain" id="PRO_5007582007" description="Aminopeptidase" evidence="19">
    <location>
        <begin position="22"/>
        <end position="831"/>
    </location>
</feature>
<dbReference type="InterPro" id="IPR024571">
    <property type="entry name" value="ERAP1-like_C_dom"/>
</dbReference>
<dbReference type="InterPro" id="IPR050344">
    <property type="entry name" value="Peptidase_M1_aminopeptidases"/>
</dbReference>